<dbReference type="Proteomes" id="UP000273778">
    <property type="component" value="Chromosome"/>
</dbReference>
<name>A0A3N4E072_9GAMM</name>
<feature type="domain" description="SUF system FeS cluster assembly SufBD core" evidence="2">
    <location>
        <begin position="187"/>
        <end position="412"/>
    </location>
</feature>
<accession>A0A3N4E072</accession>
<dbReference type="InterPro" id="IPR011542">
    <property type="entry name" value="SUF_FeS_clus_asmbl_SufD"/>
</dbReference>
<proteinExistence type="inferred from homology"/>
<dbReference type="InterPro" id="IPR000825">
    <property type="entry name" value="SUF_FeS_clus_asmbl_SufBD_core"/>
</dbReference>
<dbReference type="Pfam" id="PF19295">
    <property type="entry name" value="SufBD_N"/>
    <property type="match status" value="1"/>
</dbReference>
<organism evidence="5 7">
    <name type="scientific">Shewanella psychromarinicola</name>
    <dbReference type="NCBI Taxonomy" id="2487742"/>
    <lineage>
        <taxon>Bacteria</taxon>
        <taxon>Pseudomonadati</taxon>
        <taxon>Pseudomonadota</taxon>
        <taxon>Gammaproteobacteria</taxon>
        <taxon>Alteromonadales</taxon>
        <taxon>Shewanellaceae</taxon>
        <taxon>Shewanella</taxon>
    </lineage>
</organism>
<dbReference type="RefSeq" id="WP_124013721.1">
    <property type="nucleotide sequence ID" value="NZ_CP034073.1"/>
</dbReference>
<dbReference type="GO" id="GO:0016226">
    <property type="term" value="P:iron-sulfur cluster assembly"/>
    <property type="evidence" value="ECO:0007669"/>
    <property type="project" value="InterPro"/>
</dbReference>
<dbReference type="EMBL" id="RKKB01000013">
    <property type="protein sequence ID" value="RPA27360.1"/>
    <property type="molecule type" value="Genomic_DNA"/>
</dbReference>
<dbReference type="InterPro" id="IPR037284">
    <property type="entry name" value="SUF_FeS_clus_asmbl_SufBD_sf"/>
</dbReference>
<dbReference type="Proteomes" id="UP000278855">
    <property type="component" value="Unassembled WGS sequence"/>
</dbReference>
<dbReference type="KEGG" id="spsr:EGC80_16190"/>
<protein>
    <submittedName>
        <fullName evidence="5">Fe-S cluster assembly protein SufD</fullName>
    </submittedName>
</protein>
<evidence type="ECO:0000313" key="5">
    <source>
        <dbReference type="EMBL" id="RPA27360.1"/>
    </source>
</evidence>
<dbReference type="EMBL" id="CP034073">
    <property type="protein sequence ID" value="AZG36263.1"/>
    <property type="molecule type" value="Genomic_DNA"/>
</dbReference>
<evidence type="ECO:0000313" key="4">
    <source>
        <dbReference type="EMBL" id="AZG36263.1"/>
    </source>
</evidence>
<dbReference type="NCBIfam" id="TIGR01981">
    <property type="entry name" value="sufD"/>
    <property type="match status" value="1"/>
</dbReference>
<dbReference type="AlphaFoldDB" id="A0A3N4E072"/>
<reference evidence="7" key="2">
    <citation type="submission" date="2018-11" db="EMBL/GenBank/DDBJ databases">
        <title>Shewanella sp. R106.</title>
        <authorList>
            <person name="Hwang Y.J."/>
            <person name="Hwang C.Y."/>
        </authorList>
    </citation>
    <scope>NUCLEOTIDE SEQUENCE [LARGE SCALE GENOMIC DNA]</scope>
    <source>
        <strain evidence="7">R106</strain>
    </source>
</reference>
<evidence type="ECO:0000313" key="6">
    <source>
        <dbReference type="Proteomes" id="UP000273778"/>
    </source>
</evidence>
<evidence type="ECO:0000259" key="2">
    <source>
        <dbReference type="Pfam" id="PF01458"/>
    </source>
</evidence>
<comment type="similarity">
    <text evidence="1">Belongs to the iron-sulfur cluster assembly SufBD family.</text>
</comment>
<dbReference type="PANTHER" id="PTHR43575:SF1">
    <property type="entry name" value="PROTEIN ABCI7, CHLOROPLASTIC"/>
    <property type="match status" value="1"/>
</dbReference>
<dbReference type="InterPro" id="IPR045595">
    <property type="entry name" value="SufBD_N"/>
</dbReference>
<dbReference type="Pfam" id="PF01458">
    <property type="entry name" value="SUFBD_core"/>
    <property type="match status" value="1"/>
</dbReference>
<feature type="domain" description="SUF system FeS cluster assembly SufBD N-terminal" evidence="3">
    <location>
        <begin position="19"/>
        <end position="174"/>
    </location>
</feature>
<dbReference type="InterPro" id="IPR055346">
    <property type="entry name" value="Fe-S_cluster_assembly_SufBD"/>
</dbReference>
<dbReference type="OrthoDB" id="9768262at2"/>
<dbReference type="PANTHER" id="PTHR43575">
    <property type="entry name" value="PROTEIN ABCI7, CHLOROPLASTIC"/>
    <property type="match status" value="1"/>
</dbReference>
<evidence type="ECO:0000256" key="1">
    <source>
        <dbReference type="ARBA" id="ARBA00043967"/>
    </source>
</evidence>
<keyword evidence="6" id="KW-1185">Reference proteome</keyword>
<reference evidence="4 6" key="1">
    <citation type="submission" date="2018-11" db="EMBL/GenBank/DDBJ databases">
        <title>Shewanella sp. M2.</title>
        <authorList>
            <person name="Hwang Y.J."/>
            <person name="Hwang C.Y."/>
        </authorList>
    </citation>
    <scope>NUCLEOTIDE SEQUENCE [LARGE SCALE GENOMIC DNA]</scope>
    <source>
        <strain evidence="4 6">M2</strain>
    </source>
</reference>
<reference evidence="5" key="3">
    <citation type="submission" date="2018-11" db="EMBL/GenBank/DDBJ databases">
        <authorList>
            <person name="Hwang Y.J."/>
            <person name="Hwang C.Y."/>
        </authorList>
    </citation>
    <scope>NUCLEOTIDE SEQUENCE</scope>
    <source>
        <strain evidence="5">R106</strain>
    </source>
</reference>
<evidence type="ECO:0000259" key="3">
    <source>
        <dbReference type="Pfam" id="PF19295"/>
    </source>
</evidence>
<dbReference type="SUPFAM" id="SSF101960">
    <property type="entry name" value="Stabilizer of iron transporter SufD"/>
    <property type="match status" value="1"/>
</dbReference>
<sequence length="446" mass="49982">MNNQTQIATGVSNIPIHQKNAWLQPIRAAASERLTYLQIPTQKTEDWKYLKLEQLLASDPTDIHSTGEFDPKSINDIRDTHEINNVLSQSLISDFDAYRLVFVNGVFVGELSQHDSNPYSVLFSEASTAQQQIIVDHLDSSHSHYHDYFSSLNSEQLEDGLLIHIPEHCLVDKSFYIVNLLIGEQPKTHMMRVLIIAETGSKATIIEHEDTPVTHTGMVNTVIECFVNDNADITHSRIQLDESVTSLCSQRVKQGRNSLYQQYQISLASKLKRNDLTVALVGEYASADIRGSFYGRNQQTIDNHTCMEHMAPNCTSNEIFRGLADNEANAVFNGRIHIHPDAQKTVAKLSNKNLLLSDFATINTKPELEIYADDVRCSHGATVGQIDSDALFYLQSRGISRSEAKRLLSLAFIAEIVDKVPETSVQAFITQRFSSLFLSLQYPGGK</sequence>
<gene>
    <name evidence="5" type="primary">sufD</name>
    <name evidence="5" type="ORF">EGC77_17460</name>
    <name evidence="4" type="ORF">EGC80_16190</name>
</gene>
<evidence type="ECO:0000313" key="7">
    <source>
        <dbReference type="Proteomes" id="UP000278855"/>
    </source>
</evidence>